<dbReference type="OrthoDB" id="772928at2759"/>
<feature type="signal peptide" evidence="1">
    <location>
        <begin position="1"/>
        <end position="22"/>
    </location>
</feature>
<comment type="caution">
    <text evidence="2">The sequence shown here is derived from an EMBL/GenBank/DDBJ whole genome shotgun (WGS) entry which is preliminary data.</text>
</comment>
<dbReference type="Proteomes" id="UP001085076">
    <property type="component" value="Miscellaneous, Linkage group lg07"/>
</dbReference>
<keyword evidence="3" id="KW-1185">Reference proteome</keyword>
<dbReference type="AlphaFoldDB" id="A0A9D5C557"/>
<gene>
    <name evidence="2" type="ORF">J5N97_023597</name>
</gene>
<sequence>MASKNSMLLGIMLVLCATSTMAKNIECENMEVSKCAFAVSSTGFRCVLEKTLALRGRLEVQTCRTSTITADNFNGTVESDECIISCGLDRTSFGISSDSLLEPHFTDKLCSDECYHGCPNIIDLYFNLAAGEGVFLPKMCEAKRGSRRREMTEFRRTMVAVAGPETSLAASPWASMDSVAASPEQSVEFLGLGLGPVQPPM</sequence>
<dbReference type="EMBL" id="JAGGNH010000007">
    <property type="protein sequence ID" value="KAJ0966680.1"/>
    <property type="molecule type" value="Genomic_DNA"/>
</dbReference>
<evidence type="ECO:0000313" key="3">
    <source>
        <dbReference type="Proteomes" id="UP001085076"/>
    </source>
</evidence>
<reference evidence="2" key="1">
    <citation type="submission" date="2021-03" db="EMBL/GenBank/DDBJ databases">
        <authorList>
            <person name="Li Z."/>
            <person name="Yang C."/>
        </authorList>
    </citation>
    <scope>NUCLEOTIDE SEQUENCE</scope>
    <source>
        <strain evidence="2">Dzin_1.0</strain>
        <tissue evidence="2">Leaf</tissue>
    </source>
</reference>
<keyword evidence="1" id="KW-0732">Signal</keyword>
<accession>A0A9D5C557</accession>
<dbReference type="Pfam" id="PF06521">
    <property type="entry name" value="PAR1"/>
    <property type="match status" value="1"/>
</dbReference>
<reference evidence="2" key="2">
    <citation type="journal article" date="2022" name="Hortic Res">
        <title>The genome of Dioscorea zingiberensis sheds light on the biosynthesis, origin and evolution of the medicinally important diosgenin saponins.</title>
        <authorList>
            <person name="Li Y."/>
            <person name="Tan C."/>
            <person name="Li Z."/>
            <person name="Guo J."/>
            <person name="Li S."/>
            <person name="Chen X."/>
            <person name="Wang C."/>
            <person name="Dai X."/>
            <person name="Yang H."/>
            <person name="Song W."/>
            <person name="Hou L."/>
            <person name="Xu J."/>
            <person name="Tong Z."/>
            <person name="Xu A."/>
            <person name="Yuan X."/>
            <person name="Wang W."/>
            <person name="Yang Q."/>
            <person name="Chen L."/>
            <person name="Sun Z."/>
            <person name="Wang K."/>
            <person name="Pan B."/>
            <person name="Chen J."/>
            <person name="Bao Y."/>
            <person name="Liu F."/>
            <person name="Qi X."/>
            <person name="Gang D.R."/>
            <person name="Wen J."/>
            <person name="Li J."/>
        </authorList>
    </citation>
    <scope>NUCLEOTIDE SEQUENCE</scope>
    <source>
        <strain evidence="2">Dzin_1.0</strain>
    </source>
</reference>
<organism evidence="2 3">
    <name type="scientific">Dioscorea zingiberensis</name>
    <dbReference type="NCBI Taxonomy" id="325984"/>
    <lineage>
        <taxon>Eukaryota</taxon>
        <taxon>Viridiplantae</taxon>
        <taxon>Streptophyta</taxon>
        <taxon>Embryophyta</taxon>
        <taxon>Tracheophyta</taxon>
        <taxon>Spermatophyta</taxon>
        <taxon>Magnoliopsida</taxon>
        <taxon>Liliopsida</taxon>
        <taxon>Dioscoreales</taxon>
        <taxon>Dioscoreaceae</taxon>
        <taxon>Dioscorea</taxon>
    </lineage>
</organism>
<evidence type="ECO:0000256" key="1">
    <source>
        <dbReference type="SAM" id="SignalP"/>
    </source>
</evidence>
<evidence type="ECO:0008006" key="4">
    <source>
        <dbReference type="Google" id="ProtNLM"/>
    </source>
</evidence>
<protein>
    <recommendedName>
        <fullName evidence="4">PAR1 protein</fullName>
    </recommendedName>
</protein>
<proteinExistence type="predicted"/>
<dbReference type="PANTHER" id="PTHR33649:SF2">
    <property type="entry name" value="PAR1 PROTEIN"/>
    <property type="match status" value="1"/>
</dbReference>
<name>A0A9D5C557_9LILI</name>
<dbReference type="PANTHER" id="PTHR33649">
    <property type="entry name" value="PAR1 PROTEIN"/>
    <property type="match status" value="1"/>
</dbReference>
<feature type="chain" id="PRO_5038867576" description="PAR1 protein" evidence="1">
    <location>
        <begin position="23"/>
        <end position="201"/>
    </location>
</feature>
<evidence type="ECO:0000313" key="2">
    <source>
        <dbReference type="EMBL" id="KAJ0966680.1"/>
    </source>
</evidence>
<dbReference type="InterPro" id="IPR009489">
    <property type="entry name" value="PAR1"/>
</dbReference>